<keyword evidence="3" id="KW-1185">Reference proteome</keyword>
<dbReference type="Pfam" id="PF14213">
    <property type="entry name" value="DUF4325"/>
    <property type="match status" value="1"/>
</dbReference>
<evidence type="ECO:0000259" key="1">
    <source>
        <dbReference type="Pfam" id="PF14213"/>
    </source>
</evidence>
<gene>
    <name evidence="2" type="ORF">JDW22_13280</name>
</gene>
<dbReference type="EMBL" id="JAEHNZ010000007">
    <property type="protein sequence ID" value="MBK0397514.1"/>
    <property type="molecule type" value="Genomic_DNA"/>
</dbReference>
<reference evidence="2 3" key="1">
    <citation type="journal article" date="2021" name="Pathogens">
        <title>Isolation and Characterization of Kingella bonacorsii sp. nov., A Novel Kingella Species Detected in a Stable Periodontitis Subject.</title>
        <authorList>
            <person name="Antezack A."/>
            <person name="Boxberger M."/>
            <person name="Rolland C."/>
            <person name="Monnet-Corti V."/>
            <person name="La Scola B."/>
        </authorList>
    </citation>
    <scope>NUCLEOTIDE SEQUENCE [LARGE SCALE GENOMIC DNA]</scope>
    <source>
        <strain evidence="2 3">Marseille-Q4569</strain>
    </source>
</reference>
<proteinExistence type="predicted"/>
<evidence type="ECO:0000313" key="3">
    <source>
        <dbReference type="Proteomes" id="UP000614058"/>
    </source>
</evidence>
<name>A0ABS1BWP3_9NEIS</name>
<comment type="caution">
    <text evidence="2">The sequence shown here is derived from an EMBL/GenBank/DDBJ whole genome shotgun (WGS) entry which is preliminary data.</text>
</comment>
<organism evidence="2 3">
    <name type="scientific">Kingella bonacorsii</name>
    <dbReference type="NCBI Taxonomy" id="2796361"/>
    <lineage>
        <taxon>Bacteria</taxon>
        <taxon>Pseudomonadati</taxon>
        <taxon>Pseudomonadota</taxon>
        <taxon>Betaproteobacteria</taxon>
        <taxon>Neisseriales</taxon>
        <taxon>Neisseriaceae</taxon>
        <taxon>Kingella</taxon>
    </lineage>
</organism>
<dbReference type="Proteomes" id="UP000614058">
    <property type="component" value="Unassembled WGS sequence"/>
</dbReference>
<feature type="domain" description="DUF4325" evidence="1">
    <location>
        <begin position="20"/>
        <end position="80"/>
    </location>
</feature>
<sequence>MGLTEIKVADQVTQYSTYEDGETVCRAIRSALRESECVAVSFERVVGVPSSFVNGLLNDIIEEIGLAGIKQRIRITHSTKIINDMLKRKFNLVSLHNA</sequence>
<dbReference type="InterPro" id="IPR025474">
    <property type="entry name" value="DUF4325"/>
</dbReference>
<protein>
    <submittedName>
        <fullName evidence="2">STAS-like domain-containing protein</fullName>
    </submittedName>
</protein>
<accession>A0ABS1BWP3</accession>
<dbReference type="RefSeq" id="WP_200523448.1">
    <property type="nucleotide sequence ID" value="NZ_JAEHNZ010000007.1"/>
</dbReference>
<evidence type="ECO:0000313" key="2">
    <source>
        <dbReference type="EMBL" id="MBK0397514.1"/>
    </source>
</evidence>